<feature type="region of interest" description="Disordered" evidence="1">
    <location>
        <begin position="123"/>
        <end position="226"/>
    </location>
</feature>
<evidence type="ECO:0000313" key="2">
    <source>
        <dbReference type="EMBL" id="CAA9521784.1"/>
    </source>
</evidence>
<proteinExistence type="predicted"/>
<feature type="compositionally biased region" description="Low complexity" evidence="1">
    <location>
        <begin position="194"/>
        <end position="206"/>
    </location>
</feature>
<feature type="non-terminal residue" evidence="2">
    <location>
        <position position="1"/>
    </location>
</feature>
<gene>
    <name evidence="2" type="ORF">AVDCRST_MAG45-2551</name>
</gene>
<dbReference type="AlphaFoldDB" id="A0A6J4TGW7"/>
<dbReference type="EMBL" id="CADCVU010000217">
    <property type="protein sequence ID" value="CAA9521784.1"/>
    <property type="molecule type" value="Genomic_DNA"/>
</dbReference>
<accession>A0A6J4TGW7</accession>
<feature type="compositionally biased region" description="Basic and acidic residues" evidence="1">
    <location>
        <begin position="58"/>
        <end position="67"/>
    </location>
</feature>
<name>A0A6J4TGW7_9ACTN</name>
<feature type="compositionally biased region" description="Basic and acidic residues" evidence="1">
    <location>
        <begin position="1"/>
        <end position="11"/>
    </location>
</feature>
<feature type="non-terminal residue" evidence="2">
    <location>
        <position position="226"/>
    </location>
</feature>
<evidence type="ECO:0000256" key="1">
    <source>
        <dbReference type="SAM" id="MobiDB-lite"/>
    </source>
</evidence>
<feature type="region of interest" description="Disordered" evidence="1">
    <location>
        <begin position="1"/>
        <end position="97"/>
    </location>
</feature>
<sequence length="226" mass="24237">GTSRSPGRDDGCALSGARVRDPERARAQVRGGADTRLRPAHRAPRRGSGALGGAQRTAADRRDEALVRGRRAGAAGRDLRAPRAVGSHRAQPALDEHDGERAAFHGQHRVRAGGAVHLRLRGDHRQVPPGTRGRRGAARVPVQRHDLLRRTRRPPAGGLDLLGQGGRVPPSRRGLEGDDGPPLRRQRLAPPAPRQLRAAVRLQGAQRARELGGRRGRAPARGRDGV</sequence>
<reference evidence="2" key="1">
    <citation type="submission" date="2020-02" db="EMBL/GenBank/DDBJ databases">
        <authorList>
            <person name="Meier V. D."/>
        </authorList>
    </citation>
    <scope>NUCLEOTIDE SEQUENCE</scope>
    <source>
        <strain evidence="2">AVDCRST_MAG45</strain>
    </source>
</reference>
<organism evidence="2">
    <name type="scientific">uncultured Solirubrobacterales bacterium</name>
    <dbReference type="NCBI Taxonomy" id="768556"/>
    <lineage>
        <taxon>Bacteria</taxon>
        <taxon>Bacillati</taxon>
        <taxon>Actinomycetota</taxon>
        <taxon>Thermoleophilia</taxon>
        <taxon>Solirubrobacterales</taxon>
        <taxon>environmental samples</taxon>
    </lineage>
</organism>
<protein>
    <submittedName>
        <fullName evidence="2">Uncharacterized protein</fullName>
    </submittedName>
</protein>